<dbReference type="RefSeq" id="WP_151598122.1">
    <property type="nucleotide sequence ID" value="NZ_WBMS02000040.1"/>
</dbReference>
<keyword evidence="3" id="KW-0460">Magnesium</keyword>
<sequence length="167" mass="17778">MPDLAYYASLPRSRGAAAALLLDDLGRVLLVKPTYSEGWFLPGGVIETDESPLAACVRECREELGLVPRLDGLVCVDWGSPRDDGVDSVNVFVFGGAITGAEIAAIRLPPDELSDHVLVAPEKIPELSPAHVSRRMEPSLRALADGRPVYLEDGREPSFGAAGRTAG</sequence>
<dbReference type="CDD" id="cd18876">
    <property type="entry name" value="NUDIX_Hydrolase"/>
    <property type="match status" value="1"/>
</dbReference>
<evidence type="ECO:0000256" key="1">
    <source>
        <dbReference type="ARBA" id="ARBA00001946"/>
    </source>
</evidence>
<comment type="caution">
    <text evidence="5">The sequence shown here is derived from an EMBL/GenBank/DDBJ whole genome shotgun (WGS) entry which is preliminary data.</text>
</comment>
<keyword evidence="6" id="KW-1185">Reference proteome</keyword>
<feature type="domain" description="Nudix hydrolase" evidence="4">
    <location>
        <begin position="11"/>
        <end position="144"/>
    </location>
</feature>
<dbReference type="Proteomes" id="UP000462055">
    <property type="component" value="Unassembled WGS sequence"/>
</dbReference>
<protein>
    <submittedName>
        <fullName evidence="5">NUDIX domain-containing protein</fullName>
    </submittedName>
</protein>
<accession>A0A6I4ML91</accession>
<dbReference type="Gene3D" id="3.90.79.10">
    <property type="entry name" value="Nucleoside Triphosphate Pyrophosphohydrolase"/>
    <property type="match status" value="1"/>
</dbReference>
<dbReference type="SUPFAM" id="SSF55811">
    <property type="entry name" value="Nudix"/>
    <property type="match status" value="1"/>
</dbReference>
<reference evidence="5" key="1">
    <citation type="submission" date="2019-12" db="EMBL/GenBank/DDBJ databases">
        <title>Actinomadura physcomitrii sp. nov., a novel actinomycete isolated from moss [Physcomitrium sphaericum (Ludw) Fuernr].</title>
        <authorList>
            <person name="Zhuang X."/>
        </authorList>
    </citation>
    <scope>NUCLEOTIDE SEQUENCE [LARGE SCALE GENOMIC DNA]</scope>
    <source>
        <strain evidence="5">LD22</strain>
    </source>
</reference>
<dbReference type="EMBL" id="WBMS02000040">
    <property type="protein sequence ID" value="MWA05700.1"/>
    <property type="molecule type" value="Genomic_DNA"/>
</dbReference>
<comment type="cofactor">
    <cofactor evidence="1">
        <name>Mg(2+)</name>
        <dbReference type="ChEBI" id="CHEBI:18420"/>
    </cofactor>
</comment>
<evidence type="ECO:0000256" key="3">
    <source>
        <dbReference type="ARBA" id="ARBA00022842"/>
    </source>
</evidence>
<dbReference type="PANTHER" id="PTHR43046:SF12">
    <property type="entry name" value="GDP-MANNOSE MANNOSYL HYDROLASE"/>
    <property type="match status" value="1"/>
</dbReference>
<dbReference type="Pfam" id="PF00293">
    <property type="entry name" value="NUDIX"/>
    <property type="match status" value="1"/>
</dbReference>
<dbReference type="InterPro" id="IPR000086">
    <property type="entry name" value="NUDIX_hydrolase_dom"/>
</dbReference>
<dbReference type="AlphaFoldDB" id="A0A6I4ML91"/>
<evidence type="ECO:0000313" key="6">
    <source>
        <dbReference type="Proteomes" id="UP000462055"/>
    </source>
</evidence>
<dbReference type="PANTHER" id="PTHR43046">
    <property type="entry name" value="GDP-MANNOSE MANNOSYL HYDROLASE"/>
    <property type="match status" value="1"/>
</dbReference>
<evidence type="ECO:0000259" key="4">
    <source>
        <dbReference type="PROSITE" id="PS51462"/>
    </source>
</evidence>
<proteinExistence type="predicted"/>
<dbReference type="PROSITE" id="PS51462">
    <property type="entry name" value="NUDIX"/>
    <property type="match status" value="1"/>
</dbReference>
<name>A0A6I4ML91_9ACTN</name>
<organism evidence="5 6">
    <name type="scientific">Actinomadura physcomitrii</name>
    <dbReference type="NCBI Taxonomy" id="2650748"/>
    <lineage>
        <taxon>Bacteria</taxon>
        <taxon>Bacillati</taxon>
        <taxon>Actinomycetota</taxon>
        <taxon>Actinomycetes</taxon>
        <taxon>Streptosporangiales</taxon>
        <taxon>Thermomonosporaceae</taxon>
        <taxon>Actinomadura</taxon>
    </lineage>
</organism>
<keyword evidence="2" id="KW-0378">Hydrolase</keyword>
<evidence type="ECO:0000256" key="2">
    <source>
        <dbReference type="ARBA" id="ARBA00022801"/>
    </source>
</evidence>
<dbReference type="GO" id="GO:0016787">
    <property type="term" value="F:hydrolase activity"/>
    <property type="evidence" value="ECO:0007669"/>
    <property type="project" value="UniProtKB-KW"/>
</dbReference>
<dbReference type="InterPro" id="IPR015797">
    <property type="entry name" value="NUDIX_hydrolase-like_dom_sf"/>
</dbReference>
<evidence type="ECO:0000313" key="5">
    <source>
        <dbReference type="EMBL" id="MWA05700.1"/>
    </source>
</evidence>
<gene>
    <name evidence="5" type="ORF">F8568_036160</name>
</gene>